<keyword evidence="2" id="KW-1185">Reference proteome</keyword>
<dbReference type="AlphaFoldDB" id="A0A0Q1E2C9"/>
<organism evidence="1 2">
    <name type="scientific">Corynebacterium lowii</name>
    <dbReference type="NCBI Taxonomy" id="1544413"/>
    <lineage>
        <taxon>Bacteria</taxon>
        <taxon>Bacillati</taxon>
        <taxon>Actinomycetota</taxon>
        <taxon>Actinomycetes</taxon>
        <taxon>Mycobacteriales</taxon>
        <taxon>Corynebacteriaceae</taxon>
        <taxon>Corynebacterium</taxon>
    </lineage>
</organism>
<accession>A0A0Q1E2C9</accession>
<sequence length="31" mass="3583">MSTLFTVSERLSDFVHVWGLSLTELLRQFGL</sequence>
<protein>
    <submittedName>
        <fullName evidence="1">Uncharacterized protein</fullName>
    </submittedName>
</protein>
<proteinExistence type="predicted"/>
<evidence type="ECO:0000313" key="2">
    <source>
        <dbReference type="Proteomes" id="UP000050488"/>
    </source>
</evidence>
<evidence type="ECO:0000313" key="1">
    <source>
        <dbReference type="EMBL" id="KQB86717.1"/>
    </source>
</evidence>
<name>A0A0Q1E2C9_9CORY</name>
<dbReference type="Proteomes" id="UP000050488">
    <property type="component" value="Unassembled WGS sequence"/>
</dbReference>
<comment type="caution">
    <text evidence="1">The sequence shown here is derived from an EMBL/GenBank/DDBJ whole genome shotgun (WGS) entry which is preliminary data.</text>
</comment>
<dbReference type="PATRIC" id="fig|1544413.3.peg.931"/>
<dbReference type="EMBL" id="LKEV01000002">
    <property type="protein sequence ID" value="KQB86717.1"/>
    <property type="molecule type" value="Genomic_DNA"/>
</dbReference>
<reference evidence="1 2" key="1">
    <citation type="submission" date="2015-10" db="EMBL/GenBank/DDBJ databases">
        <title>Corynebacteirum lowii and Corynebacterium oculi species nova, derived from human clinical disease and and emended description of Corynebacterium mastiditis.</title>
        <authorList>
            <person name="Bernard K."/>
            <person name="Pacheco A.L."/>
            <person name="Mcdougall C."/>
            <person name="Burtx T."/>
            <person name="Weibe D."/>
            <person name="Tyler S."/>
            <person name="Olson A.B."/>
            <person name="Cnockaert M."/>
            <person name="Eguchi H."/>
            <person name="Kuwahara T."/>
            <person name="Nakayama-Imaohji H."/>
            <person name="Boudewijins M."/>
            <person name="Van Hoecke F."/>
            <person name="Bernier A.-M."/>
            <person name="Vandamme P."/>
        </authorList>
    </citation>
    <scope>NUCLEOTIDE SEQUENCE [LARGE SCALE GENOMIC DNA]</scope>
    <source>
        <strain evidence="1 2">NML 130206</strain>
    </source>
</reference>
<gene>
    <name evidence="1" type="ORF">Clow_00925</name>
</gene>
<dbReference type="STRING" id="1544413.Clow_00925"/>